<feature type="domain" description="Sulfatase-modifying factor enzyme-like" evidence="1">
    <location>
        <begin position="175"/>
        <end position="309"/>
    </location>
</feature>
<dbReference type="InterPro" id="IPR051043">
    <property type="entry name" value="Sulfatase_Mod_Factor_Kinase"/>
</dbReference>
<protein>
    <submittedName>
        <fullName evidence="2">Ergothioneine biosynthesis protein EgtB</fullName>
    </submittedName>
</protein>
<dbReference type="PANTHER" id="PTHR23150">
    <property type="entry name" value="SULFATASE MODIFYING FACTOR 1, 2"/>
    <property type="match status" value="1"/>
</dbReference>
<evidence type="ECO:0000313" key="3">
    <source>
        <dbReference type="Proteomes" id="UP001245285"/>
    </source>
</evidence>
<evidence type="ECO:0000313" key="2">
    <source>
        <dbReference type="EMBL" id="MDT0645464.1"/>
    </source>
</evidence>
<sequence>MLSLQDLLLLFTETRAQSELICSFLEVEDYVVQPRENVSPPKWHLGHTTWFFEEFVLKDHNKDYELYDKNSAYVFNSYYESVGEKVVRTDRGNLSRPTVAWVYAYRNYVTKAIIDFLEQTEISKELCGILEIGCHHEKQHQELLLTDIKFILGNNPLLPVYNKQFEENPIEDFEAEWLKIEEGVYEIGHQSTDFCYDNELGVHKTYLQNFEISTKLVTNREYLEFIEDGGYEDVLLWHAEGWDWKNTNNIKAPLYWHNVNGDWHQYTLSGLIRLIPDAPVNHISYFEAFAYAQWKGMRLPTEAEWEIAQKQFNWGTRWEWTESAYSPYPGFKTAEGALGEYNGKFMVNQKVLRGSSVATSEKHARHTYRNFFQPELRWQFTSLRLAK</sequence>
<dbReference type="RefSeq" id="WP_311493726.1">
    <property type="nucleotide sequence ID" value="NZ_JAVRHO010000002.1"/>
</dbReference>
<keyword evidence="3" id="KW-1185">Reference proteome</keyword>
<dbReference type="PANTHER" id="PTHR23150:SF36">
    <property type="entry name" value="HERCYNINE OXYGENASE"/>
    <property type="match status" value="1"/>
</dbReference>
<gene>
    <name evidence="2" type="primary">egtB</name>
    <name evidence="2" type="ORF">RM545_02075</name>
</gene>
<dbReference type="Proteomes" id="UP001245285">
    <property type="component" value="Unassembled WGS sequence"/>
</dbReference>
<accession>A0ABU3CGK0</accession>
<dbReference type="EMBL" id="JAVRHO010000002">
    <property type="protein sequence ID" value="MDT0645464.1"/>
    <property type="molecule type" value="Genomic_DNA"/>
</dbReference>
<dbReference type="InterPro" id="IPR016187">
    <property type="entry name" value="CTDL_fold"/>
</dbReference>
<dbReference type="NCBIfam" id="TIGR03440">
    <property type="entry name" value="egtB_TIGR03440"/>
    <property type="match status" value="1"/>
</dbReference>
<evidence type="ECO:0000259" key="1">
    <source>
        <dbReference type="Pfam" id="PF03781"/>
    </source>
</evidence>
<dbReference type="InterPro" id="IPR042095">
    <property type="entry name" value="SUMF_sf"/>
</dbReference>
<dbReference type="InterPro" id="IPR017806">
    <property type="entry name" value="EgtB"/>
</dbReference>
<dbReference type="SUPFAM" id="SSF56436">
    <property type="entry name" value="C-type lectin-like"/>
    <property type="match status" value="1"/>
</dbReference>
<organism evidence="2 3">
    <name type="scientific">Autumnicola lenta</name>
    <dbReference type="NCBI Taxonomy" id="3075593"/>
    <lineage>
        <taxon>Bacteria</taxon>
        <taxon>Pseudomonadati</taxon>
        <taxon>Bacteroidota</taxon>
        <taxon>Flavobacteriia</taxon>
        <taxon>Flavobacteriales</taxon>
        <taxon>Flavobacteriaceae</taxon>
        <taxon>Autumnicola</taxon>
    </lineage>
</organism>
<name>A0ABU3CGK0_9FLAO</name>
<dbReference type="Gene3D" id="3.90.1580.10">
    <property type="entry name" value="paralog of FGE (formylglycine-generating enzyme)"/>
    <property type="match status" value="2"/>
</dbReference>
<dbReference type="Pfam" id="PF03781">
    <property type="entry name" value="FGE-sulfatase"/>
    <property type="match status" value="1"/>
</dbReference>
<reference evidence="2 3" key="1">
    <citation type="submission" date="2023-09" db="EMBL/GenBank/DDBJ databases">
        <authorList>
            <person name="Rey-Velasco X."/>
        </authorList>
    </citation>
    <scope>NUCLEOTIDE SEQUENCE [LARGE SCALE GENOMIC DNA]</scope>
    <source>
        <strain evidence="2 3">F260</strain>
    </source>
</reference>
<dbReference type="InterPro" id="IPR005532">
    <property type="entry name" value="SUMF_dom"/>
</dbReference>
<proteinExistence type="predicted"/>
<comment type="caution">
    <text evidence="2">The sequence shown here is derived from an EMBL/GenBank/DDBJ whole genome shotgun (WGS) entry which is preliminary data.</text>
</comment>